<dbReference type="GO" id="GO:0020002">
    <property type="term" value="C:host cell plasma membrane"/>
    <property type="evidence" value="ECO:0007669"/>
    <property type="project" value="UniProtKB-SubCell"/>
</dbReference>
<dbReference type="Gene3D" id="3.90.209.20">
    <property type="match status" value="1"/>
</dbReference>
<dbReference type="Gene3D" id="2.10.77.10">
    <property type="entry name" value="Hemagglutinin Chain A, Domain 2"/>
    <property type="match status" value="1"/>
</dbReference>
<keyword evidence="19 22" id="KW-1167">Clathrin- and caveolin-independent endocytosis of virus by host</keyword>
<dbReference type="GO" id="GO:0046789">
    <property type="term" value="F:host cell surface receptor binding"/>
    <property type="evidence" value="ECO:0007669"/>
    <property type="project" value="UniProtKB-UniRule"/>
</dbReference>
<keyword evidence="21 22" id="KW-1160">Virus entry into host cell</keyword>
<name>A0A869LQU9_9INFA</name>
<sequence length="301" mass="33466">MEVIPLMTMLLLVTTNNADKICIGHQSTNSTETVDTLTETGVPVTHAKELLHTEHNGRLCATNLGNPLILDTCTVEGIIYGNPSCDMLLGGREWSYIVERPSAVNGTCYPGNVENLEELRVLFSSSSSYQRIQMFPDTIWNVTYSGTSKSCSDSFYRNMRWLTQKNGNYPVQDAQYTNTQGKDILFVWGIHHPPTDTAQTNLYTRTDTTTSITTESLDRTFKPLIGPRPLVNGLIGRINYYWSVLKPGQTLRVRSNGNLIAPWFGHILSGESHGRILKTDLNSGNCVVQCQTERGGLNSTL</sequence>
<evidence type="ECO:0000256" key="2">
    <source>
        <dbReference type="ARBA" id="ARBA00006321"/>
    </source>
</evidence>
<dbReference type="SUPFAM" id="SSF49818">
    <property type="entry name" value="Viral protein domain"/>
    <property type="match status" value="1"/>
</dbReference>
<keyword evidence="13 22" id="KW-0261">Viral envelope protein</keyword>
<keyword evidence="8 22" id="KW-0945">Host-virus interaction</keyword>
<dbReference type="InterPro" id="IPR013828">
    <property type="entry name" value="Hemagglutn_HA1_a/b_dom_sf"/>
</dbReference>
<proteinExistence type="inferred from homology"/>
<evidence type="ECO:0000313" key="23">
    <source>
        <dbReference type="EMBL" id="QON16105.1"/>
    </source>
</evidence>
<comment type="function">
    <text evidence="22">Binds to sialic acid-containing receptors on the cell surface, bringing about the attachment of the virus particle to the cell. This attachment induces virion internalization of about two third of the virus particles through clathrin-dependent endocytosis and about one third through a clathrin- and caveolin-independent pathway. Plays a major role in the determination of host range restriction and virulence. Class I viral fusion protein. Responsible for penetration of the virus into the cell cytoplasm by mediating the fusion of the membrane of the endocytosed virus particle with the endosomal membrane. Low pH in endosomes induces an irreversible conformational change in HA2, releasing the fusion hydrophobic peptide. Several trimers are required to form a competent fusion pore.</text>
</comment>
<keyword evidence="18 22" id="KW-0325">Glycoprotein</keyword>
<dbReference type="GO" id="GO:0055036">
    <property type="term" value="C:virion membrane"/>
    <property type="evidence" value="ECO:0007669"/>
    <property type="project" value="UniProtKB-SubCell"/>
</dbReference>
<keyword evidence="10 22" id="KW-1161">Viral attachment to host cell</keyword>
<protein>
    <recommendedName>
        <fullName evidence="22">Hemagglutinin</fullName>
    </recommendedName>
    <component>
        <recommendedName>
            <fullName evidence="22">Hemagglutinin HA1 chain</fullName>
        </recommendedName>
    </component>
</protein>
<dbReference type="GO" id="GO:0016020">
    <property type="term" value="C:membrane"/>
    <property type="evidence" value="ECO:0007669"/>
    <property type="project" value="UniProtKB-UniRule"/>
</dbReference>
<keyword evidence="5 22" id="KW-1032">Host cell membrane</keyword>
<dbReference type="EMBL" id="MW137941">
    <property type="protein sequence ID" value="QON16105.1"/>
    <property type="molecule type" value="Viral_cRNA"/>
</dbReference>
<comment type="subunit">
    <text evidence="22">Homotrimer of disulfide-linked HA1-HA2.</text>
</comment>
<keyword evidence="11 22" id="KW-0946">Virion</keyword>
<gene>
    <name evidence="23" type="primary">HA</name>
</gene>
<reference evidence="23" key="1">
    <citation type="submission" date="2020-10" db="EMBL/GenBank/DDBJ databases">
        <authorList>
            <consortium name="Centers of Excellence for Influenza Research and Surveillance (CEIRS)"/>
            <person name="Taweel A.E."/>
            <person name="Sayes M.E."/>
            <person name="Moatasim Y."/>
            <person name="Rubrum A."/>
            <person name="El-Shesheny R."/>
            <person name="Mostafa A."/>
            <person name="Kandeil A."/>
            <person name="Webby R."/>
            <person name="Kayali G."/>
            <person name="Ali M.A."/>
        </authorList>
    </citation>
    <scope>NUCLEOTIDE SEQUENCE</scope>
    <source>
        <strain evidence="23">A/chicken/Egypt/N17040A/2019</strain>
    </source>
</reference>
<evidence type="ECO:0000256" key="1">
    <source>
        <dbReference type="ARBA" id="ARBA00004310"/>
    </source>
</evidence>
<dbReference type="InterPro" id="IPR000149">
    <property type="entry name" value="Hemagglutn_influenz_A"/>
</dbReference>
<evidence type="ECO:0000256" key="8">
    <source>
        <dbReference type="ARBA" id="ARBA00022581"/>
    </source>
</evidence>
<evidence type="ECO:0000256" key="7">
    <source>
        <dbReference type="ARBA" id="ARBA00022570"/>
    </source>
</evidence>
<organism evidence="23">
    <name type="scientific">Influenza A virus</name>
    <dbReference type="NCBI Taxonomy" id="11320"/>
    <lineage>
        <taxon>Viruses</taxon>
        <taxon>Riboviria</taxon>
        <taxon>Orthornavirae</taxon>
        <taxon>Negarnaviricota</taxon>
        <taxon>Polyploviricotina</taxon>
        <taxon>Insthoviricetes</taxon>
        <taxon>Articulavirales</taxon>
        <taxon>Orthomyxoviridae</taxon>
        <taxon>Alphainfluenzavirus</taxon>
        <taxon>Alphainfluenzavirus influenzae</taxon>
    </lineage>
</organism>
<keyword evidence="17 22" id="KW-1015">Disulfide bond</keyword>
<accession>A0A869LQU9</accession>
<dbReference type="GO" id="GO:0019062">
    <property type="term" value="P:virion attachment to host cell"/>
    <property type="evidence" value="ECO:0007669"/>
    <property type="project" value="UniProtKB-UniRule"/>
</dbReference>
<dbReference type="PRINTS" id="PR00330">
    <property type="entry name" value="HEMAGGLUTN1"/>
</dbReference>
<evidence type="ECO:0000256" key="14">
    <source>
        <dbReference type="ARBA" id="ARBA00022890"/>
    </source>
</evidence>
<dbReference type="InterPro" id="IPR001364">
    <property type="entry name" value="Hemagglutn_influenz_A/B"/>
</dbReference>
<evidence type="ECO:0000256" key="6">
    <source>
        <dbReference type="ARBA" id="ARBA00022546"/>
    </source>
</evidence>
<evidence type="ECO:0000256" key="4">
    <source>
        <dbReference type="ARBA" id="ARBA00022510"/>
    </source>
</evidence>
<evidence type="ECO:0000256" key="16">
    <source>
        <dbReference type="ARBA" id="ARBA00023139"/>
    </source>
</evidence>
<dbReference type="Pfam" id="PF00509">
    <property type="entry name" value="Hemagglutinin"/>
    <property type="match status" value="1"/>
</dbReference>
<comment type="subcellular location">
    <subcellularLocation>
        <location evidence="1 22">Host apical cell membrane</location>
        <topology evidence="1 22">Single-pass type I membrane protein</topology>
    </subcellularLocation>
    <subcellularLocation>
        <location evidence="22">Virion membrane</location>
        <topology evidence="22">Single-pass type I membrane protein</topology>
    </subcellularLocation>
    <text evidence="22">Targeted to the apical plasma membrane in epithelial polarized cells through a signal present in the transmembrane domain. Associated with glycosphingolipid- and cholesterol-enriched detergent-resistant lipid rafts.</text>
</comment>
<evidence type="ECO:0000256" key="5">
    <source>
        <dbReference type="ARBA" id="ARBA00022511"/>
    </source>
</evidence>
<evidence type="ECO:0000256" key="3">
    <source>
        <dbReference type="ARBA" id="ARBA00022506"/>
    </source>
</evidence>
<evidence type="ECO:0000256" key="22">
    <source>
        <dbReference type="RuleBase" id="RU369055"/>
    </source>
</evidence>
<evidence type="ECO:0000256" key="18">
    <source>
        <dbReference type="ARBA" id="ARBA00023180"/>
    </source>
</evidence>
<dbReference type="GO" id="GO:0019031">
    <property type="term" value="C:viral envelope"/>
    <property type="evidence" value="ECO:0007669"/>
    <property type="project" value="UniProtKB-UniRule"/>
</dbReference>
<dbReference type="GO" id="GO:0075512">
    <property type="term" value="P:clathrin-dependent endocytosis of virus by host cell"/>
    <property type="evidence" value="ECO:0007669"/>
    <property type="project" value="UniProtKB-UniRule"/>
</dbReference>
<evidence type="ECO:0000256" key="21">
    <source>
        <dbReference type="ARBA" id="ARBA00023296"/>
    </source>
</evidence>
<keyword evidence="20 22" id="KW-0449">Lipoprotein</keyword>
<evidence type="ECO:0000256" key="9">
    <source>
        <dbReference type="ARBA" id="ARBA00022595"/>
    </source>
</evidence>
<keyword evidence="7 22" id="KW-1165">Clathrin-mediated endocytosis of virus by host</keyword>
<keyword evidence="12 22" id="KW-1043">Host membrane</keyword>
<keyword evidence="14 22" id="KW-1164">Virus endocytosis by host</keyword>
<evidence type="ECO:0000256" key="15">
    <source>
        <dbReference type="ARBA" id="ARBA00023136"/>
    </source>
</evidence>
<evidence type="ECO:0000256" key="12">
    <source>
        <dbReference type="ARBA" id="ARBA00022870"/>
    </source>
</evidence>
<dbReference type="Proteomes" id="UP001410967">
    <property type="component" value="Genome"/>
</dbReference>
<dbReference type="GO" id="GO:0019064">
    <property type="term" value="P:fusion of virus membrane with host plasma membrane"/>
    <property type="evidence" value="ECO:0007669"/>
    <property type="project" value="UniProtKB-UniRule"/>
</dbReference>
<evidence type="ECO:0000256" key="17">
    <source>
        <dbReference type="ARBA" id="ARBA00023157"/>
    </source>
</evidence>
<keyword evidence="4 22" id="KW-1170">Fusion of virus membrane with host endosomal membrane</keyword>
<keyword evidence="16 22" id="KW-0564">Palmitate</keyword>
<evidence type="ECO:0000256" key="10">
    <source>
        <dbReference type="ARBA" id="ARBA00022804"/>
    </source>
</evidence>
<dbReference type="InterPro" id="IPR008980">
    <property type="entry name" value="Capsid_hemagglutn"/>
</dbReference>
<evidence type="ECO:0000256" key="13">
    <source>
        <dbReference type="ARBA" id="ARBA00022879"/>
    </source>
</evidence>
<evidence type="ECO:0000256" key="11">
    <source>
        <dbReference type="ARBA" id="ARBA00022844"/>
    </source>
</evidence>
<dbReference type="GO" id="GO:0039654">
    <property type="term" value="P:fusion of virus membrane with host endosome membrane"/>
    <property type="evidence" value="ECO:0007669"/>
    <property type="project" value="UniProtKB-UniRule"/>
</dbReference>
<evidence type="ECO:0000256" key="20">
    <source>
        <dbReference type="ARBA" id="ARBA00023288"/>
    </source>
</evidence>
<evidence type="ECO:0000256" key="19">
    <source>
        <dbReference type="ARBA" id="ARBA00023261"/>
    </source>
</evidence>
<keyword evidence="6 22" id="KW-0348">Hemagglutinin</keyword>
<keyword evidence="9 22" id="KW-1162">Viral penetration into host cytoplasm</keyword>
<comment type="similarity">
    <text evidence="2 22">Belongs to the influenza viruses hemagglutinin family.</text>
</comment>
<keyword evidence="15" id="KW-0472">Membrane</keyword>
<keyword evidence="3 22" id="KW-1168">Fusion of virus membrane with host membrane</keyword>
<feature type="non-terminal residue" evidence="23">
    <location>
        <position position="301"/>
    </location>
</feature>